<dbReference type="Pfam" id="PF18911">
    <property type="entry name" value="PKD_4"/>
    <property type="match status" value="1"/>
</dbReference>
<dbReference type="SMART" id="SM00089">
    <property type="entry name" value="PKD"/>
    <property type="match status" value="9"/>
</dbReference>
<dbReference type="InterPro" id="IPR011047">
    <property type="entry name" value="Quinoprotein_ADH-like_sf"/>
</dbReference>
<dbReference type="SUPFAM" id="SSF49265">
    <property type="entry name" value="Fibronectin type III"/>
    <property type="match status" value="1"/>
</dbReference>
<dbReference type="SUPFAM" id="SSF50998">
    <property type="entry name" value="Quinoprotein alcohol dehydrogenase-like"/>
    <property type="match status" value="1"/>
</dbReference>
<organism evidence="3">
    <name type="scientific">Alkalihalophilus sp. As8PL</name>
    <dbReference type="NCBI Taxonomy" id="3237103"/>
    <lineage>
        <taxon>Bacteria</taxon>
        <taxon>Bacillati</taxon>
        <taxon>Bacillota</taxon>
        <taxon>Bacilli</taxon>
        <taxon>Bacillales</taxon>
        <taxon>Bacillaceae</taxon>
        <taxon>Alkalihalophilus</taxon>
    </lineage>
</organism>
<dbReference type="Gene3D" id="2.60.40.10">
    <property type="entry name" value="Immunoglobulins"/>
    <property type="match status" value="13"/>
</dbReference>
<dbReference type="SUPFAM" id="SSF49899">
    <property type="entry name" value="Concanavalin A-like lectins/glucanases"/>
    <property type="match status" value="2"/>
</dbReference>
<dbReference type="InterPro" id="IPR011635">
    <property type="entry name" value="CARDB"/>
</dbReference>
<dbReference type="Gene3D" id="2.60.120.200">
    <property type="match status" value="2"/>
</dbReference>
<dbReference type="InterPro" id="IPR013783">
    <property type="entry name" value="Ig-like_fold"/>
</dbReference>
<dbReference type="InterPro" id="IPR036116">
    <property type="entry name" value="FN3_sf"/>
</dbReference>
<gene>
    <name evidence="3" type="ORF">AB3N04_01250</name>
</gene>
<dbReference type="CDD" id="cd00146">
    <property type="entry name" value="PKD"/>
    <property type="match status" value="5"/>
</dbReference>
<reference evidence="3" key="1">
    <citation type="submission" date="2024-07" db="EMBL/GenBank/DDBJ databases">
        <title>Identification and characteristics of an arsenic-resistant bacterial isolate, which belongs to a novel species.</title>
        <authorList>
            <person name="Juszczyk A."/>
            <person name="Kowalczyk A."/>
            <person name="Was K."/>
            <person name="Kosowicz W."/>
            <person name="Budzyn A."/>
            <person name="Latowski D."/>
        </authorList>
    </citation>
    <scope>NUCLEOTIDE SEQUENCE</scope>
    <source>
        <strain evidence="3">As8PL</strain>
        <plasmid evidence="3">unnamed</plasmid>
    </source>
</reference>
<feature type="compositionally biased region" description="Polar residues" evidence="1">
    <location>
        <begin position="2047"/>
        <end position="2068"/>
    </location>
</feature>
<geneLocation type="plasmid" evidence="3">
    <name>unnamed</name>
</geneLocation>
<dbReference type="SUPFAM" id="SSF49299">
    <property type="entry name" value="PKD domain"/>
    <property type="match status" value="7"/>
</dbReference>
<dbReference type="Pfam" id="PF13385">
    <property type="entry name" value="Laminin_G_3"/>
    <property type="match status" value="2"/>
</dbReference>
<dbReference type="InterPro" id="IPR013320">
    <property type="entry name" value="ConA-like_dom_sf"/>
</dbReference>
<dbReference type="InterPro" id="IPR000601">
    <property type="entry name" value="PKD_dom"/>
</dbReference>
<feature type="domain" description="PKD" evidence="2">
    <location>
        <begin position="1968"/>
        <end position="2024"/>
    </location>
</feature>
<evidence type="ECO:0000259" key="2">
    <source>
        <dbReference type="PROSITE" id="PS50093"/>
    </source>
</evidence>
<sequence>MKTKFITLLVFLLLFTEVSVIFAHDYPTKSLNDRRTDFIRDLDLPYSESQMIAPNGQMKYSDSIPIIVDDIAYGISTETGRVIAWELGKEELLWTSSYLGNIRGNASTPIKVGSRLVVPAAEFVYVLNANTGATIKRIRTSKTNRANRFAGAPMHYQNGDVYIGSWNHTIYGINVNDSSLTPFMEYNAGDIVSTSPTLLDRGSSADLITFGVTSQTGKIVVINPSQRRVQSVKSIAGPLATAGVSPDGHSVHYVDVYGRIATYNARNDSTSVINGIYNLRPNEWNVTRVPSYHEERNSILITANRRSNGHGYIYEVNPSTGARRQIYSSSQSINSSPIPVTYGSNSTGVMFVRSDGTILGRLFNGAAMNWYVNPRTQQRTSSYRLSDASSFAGIIIGGGRKRYMAVNGADGVQLFEPNLPNIRANWIRAYDKDGNQRTTFKDNEPIRITGSFTNNGIKAASNVQHTLVRNGSWQGYHSKSYNIGQTQQINHNYTQLPAGTYTLQFRSDPNNLLKESDETDNNTGNITITVEETLPDIEGVETSIRDMDGNEKSTFEYGEDIRVVTYFQNKGDRDAGMVDHTHSLNGSWQEIIRSIDYPLGFERVVAKTYENLQPGTYTVQGVADPNNRVREHNKNNQRTPTKTFTVLEQKFPDLSGYHIETRDANGNVKSSFQEGEPIHITARFRNEGEATAFKVNHTHVINGVEQGRFYSHYNGNNAPYIDYAVNQSRFVTKAYNNLPPGTYRVSGIVDPDNDIEEVTTSNNETETITFTIEAAPLPDITALEINAYDGDGNESYEFDYLEPIRVVSQFRNIGQAPLNDPNYPHVVYLNGKELRTVNANYPSIGQTRHIPTWFSEGRGNSQEVGFLEPGVHELKVVADPSHLYAEENNNNNMSETIQIVVRAPKIVGDDITARDQEERQKSTFQPKDEISIEAFFSNKGDTAALNVPHEVRLNGNLLDDSQCIDGCLRDYLLAPNHQNRLDIALGSLPRGEHTVEVTADPDNTQSVSLNQRVQLDPVDTRPHYMKNPLHFPRIGNDIEMMRYENMPINTSPGGKNTVEFWMKWDGVTNVMPFGFDRYSLYITNDHFGINTQSSDVLGFQNSILKDKWTHVAVVMPNGTPNASNTAIYLNGEKQELNSYFMGDHREHREREASTTFTVGGWNTDERYRFRGDLSDIRVWNHERTQTQIRQNFEKSITSSQSGLVFNLNGPEDSLQFGEHNGEVKRVDFTVDHGPSDWITFGFWMKWDGKQGTMPFRKGGTSLFFKTDGYFGFNTGRGDALGIPSAPLKDRWVHVAGRIEEGVPLSSSSAELFINGVKQPLVSRYGTIQEHGNTSILRNIGLGATPSGANLYTGEMADLKVWNGFIPEVDIQKSMSMDAATNHLLAHHKLDSYSTDQSYDLSGNGKHSTNNGFESLKVKATPDYDNGEIRLEWNAALIETNYKVYRDGILIHTGGQTTFTDSGLELDNNYHYEIIAESAYGKQVGELVEEFVGKTLSITFNVEGAPPTANFNAPNTVYQREDFTLQNFTTEPDGDEVSYTWLYKRASEDTTQYRIFSNEENPTFALELEGHYDIKLIAADIDGEHERVKRIEVLKNTLHPGFTHSSPYYIGDEVNLTSIAYDEDGFRITSHVYTITLPDGSKVIRNEENPTFIAETVGLYHVEQIVKNELGNKAEYIDEIEVLEKELEAGFTHDSPYIVGDEITLTSTATSDDPLVCEYYEILAPDGSTMTLDGSGVTFTATHSGIYDVTQVVCTDRQRATSQDLLFVDALPEAGFEVNPNPTTRLINTHITNTATHSADKSMMYIYEYRVKGSNDPWKLLSTAENPKYTFTDVTTFEIRQTVTDEDGGVATTTRDITVQNLNPTALFDSDQSEYNLRDTMKVIGKATDPENDQLTYIYTITSPNLSTHTVHTKDFEYTVTQVGTYLIQLVVTDEYGGSDTLTKTFDVITPPEPQPDFTFNPDPTDRTKTTFFTNQSSHPFNWDMTYQWSFRIKGTSTWTDFSTATNPNHIFSNVSIYEVRLTATAEDVSAYVIKDVPVMNLNPVANFTASPNPTDRTRDVQFTNTSNDPEGDSLTYRWEQRLKGTSSWSQFSTATNPNFRFSEVGTYEVRLTATDTHSANHSRVREVVVNNLAPTADFSINSTPTNRLTTVSFSNTSSDPEGDSMTYRWEQRIKGTNSWSQFSTSSNPSFTFPEVGTYEVRLTVTDTHDANHSRVREVVVTNLPPTADFTAIPNPADRISDVRFTNTSTDPEDDTMTYRWEERVKGTSTWNQFSTTTNPDFRFTEVETYEVRLTVTDSHGASHLRVREVEVNNLAPTAQFELNQSAYYIGDTLQVTGRATDPENDEIEYLYTVTQPNNASNTFTTADFTLGLDQTGEYQIQLLVTDEYGATDTASATIVVNPLTITGYVKHTEEWERKHLGHGNNPNQFYSGETFILEADVSNYPIDNIDVSFVGARGNGSLLELDTDLTRHSNTLYVGELYDASMIETDTMLRNGQVEFEFTVQYSNGYITTDKVFVEIIGSAYDALNYFRSN</sequence>
<dbReference type="RefSeq" id="WP_368502754.1">
    <property type="nucleotide sequence ID" value="NZ_CP162550.1"/>
</dbReference>
<dbReference type="InterPro" id="IPR035986">
    <property type="entry name" value="PKD_dom_sf"/>
</dbReference>
<dbReference type="InterPro" id="IPR022409">
    <property type="entry name" value="PKD/Chitinase_dom"/>
</dbReference>
<proteinExistence type="predicted"/>
<dbReference type="EMBL" id="CP162550">
    <property type="protein sequence ID" value="XDI35137.1"/>
    <property type="molecule type" value="Genomic_DNA"/>
</dbReference>
<evidence type="ECO:0000256" key="1">
    <source>
        <dbReference type="SAM" id="MobiDB-lite"/>
    </source>
</evidence>
<name>A0AB39BMU0_9BACI</name>
<dbReference type="PROSITE" id="PS50093">
    <property type="entry name" value="PKD"/>
    <property type="match status" value="1"/>
</dbReference>
<accession>A0AB39BMU0</accession>
<dbReference type="Pfam" id="PF07705">
    <property type="entry name" value="CARDB"/>
    <property type="match status" value="1"/>
</dbReference>
<dbReference type="InterPro" id="IPR015943">
    <property type="entry name" value="WD40/YVTN_repeat-like_dom_sf"/>
</dbReference>
<dbReference type="Gene3D" id="2.130.10.10">
    <property type="entry name" value="YVTN repeat-like/Quinoprotein amine dehydrogenase"/>
    <property type="match status" value="1"/>
</dbReference>
<keyword evidence="3" id="KW-0614">Plasmid</keyword>
<evidence type="ECO:0000313" key="3">
    <source>
        <dbReference type="EMBL" id="XDI35137.1"/>
    </source>
</evidence>
<feature type="region of interest" description="Disordered" evidence="1">
    <location>
        <begin position="2047"/>
        <end position="2071"/>
    </location>
</feature>
<protein>
    <submittedName>
        <fullName evidence="3">PKD domain-containing protein</fullName>
    </submittedName>
</protein>
<dbReference type="Pfam" id="PF00801">
    <property type="entry name" value="PKD"/>
    <property type="match status" value="1"/>
</dbReference>